<keyword evidence="1" id="KW-1133">Transmembrane helix</keyword>
<dbReference type="OrthoDB" id="228317at2"/>
<feature type="transmembrane region" description="Helical" evidence="1">
    <location>
        <begin position="7"/>
        <end position="29"/>
    </location>
</feature>
<evidence type="ECO:0000256" key="1">
    <source>
        <dbReference type="SAM" id="Phobius"/>
    </source>
</evidence>
<reference evidence="2 3" key="1">
    <citation type="journal article" date="2010" name="Stand. Genomic Sci.">
        <title>Complete genome sequence of Planctomyces limnophilus type strain (Mu 290).</title>
        <authorList>
            <person name="Labutti K."/>
            <person name="Sikorski J."/>
            <person name="Schneider S."/>
            <person name="Nolan M."/>
            <person name="Lucas S."/>
            <person name="Glavina Del Rio T."/>
            <person name="Tice H."/>
            <person name="Cheng J.F."/>
            <person name="Goodwin L."/>
            <person name="Pitluck S."/>
            <person name="Liolios K."/>
            <person name="Ivanova N."/>
            <person name="Mavromatis K."/>
            <person name="Mikhailova N."/>
            <person name="Pati A."/>
            <person name="Chen A."/>
            <person name="Palaniappan K."/>
            <person name="Land M."/>
            <person name="Hauser L."/>
            <person name="Chang Y.J."/>
            <person name="Jeffries C.D."/>
            <person name="Tindall B.J."/>
            <person name="Rohde M."/>
            <person name="Goker M."/>
            <person name="Woyke T."/>
            <person name="Bristow J."/>
            <person name="Eisen J.A."/>
            <person name="Markowitz V."/>
            <person name="Hugenholtz P."/>
            <person name="Kyrpides N.C."/>
            <person name="Klenk H.P."/>
            <person name="Lapidus A."/>
        </authorList>
    </citation>
    <scope>NUCLEOTIDE SEQUENCE [LARGE SCALE GENOMIC DNA]</scope>
    <source>
        <strain evidence="3">ATCC 43296 / DSM 3776 / IFAM 1008 / 290</strain>
    </source>
</reference>
<keyword evidence="1" id="KW-0472">Membrane</keyword>
<keyword evidence="3" id="KW-1185">Reference proteome</keyword>
<dbReference type="STRING" id="521674.Plim_1883"/>
<evidence type="ECO:0000313" key="3">
    <source>
        <dbReference type="Proteomes" id="UP000002220"/>
    </source>
</evidence>
<keyword evidence="1" id="KW-0812">Transmembrane</keyword>
<dbReference type="AlphaFoldDB" id="D5SYI5"/>
<feature type="transmembrane region" description="Helical" evidence="1">
    <location>
        <begin position="110"/>
        <end position="134"/>
    </location>
</feature>
<organism evidence="2 3">
    <name type="scientific">Planctopirus limnophila (strain ATCC 43296 / DSM 3776 / IFAM 1008 / Mu 290)</name>
    <name type="common">Planctomyces limnophilus</name>
    <dbReference type="NCBI Taxonomy" id="521674"/>
    <lineage>
        <taxon>Bacteria</taxon>
        <taxon>Pseudomonadati</taxon>
        <taxon>Planctomycetota</taxon>
        <taxon>Planctomycetia</taxon>
        <taxon>Planctomycetales</taxon>
        <taxon>Planctomycetaceae</taxon>
        <taxon>Planctopirus</taxon>
    </lineage>
</organism>
<dbReference type="EMBL" id="CP001744">
    <property type="protein sequence ID" value="ADG67713.1"/>
    <property type="molecule type" value="Genomic_DNA"/>
</dbReference>
<dbReference type="Proteomes" id="UP000002220">
    <property type="component" value="Chromosome"/>
</dbReference>
<protein>
    <submittedName>
        <fullName evidence="2">Uncharacterized protein</fullName>
    </submittedName>
</protein>
<proteinExistence type="predicted"/>
<sequence>MPRLIEVAICVFAQCVCVLGILIGLRFVTPLLKYASSAIQGQPWHAGELARLIALVCGPVLMGLLTFIGLSWHLWSSQVTRQRMRQYPDQPWMWRSDWAAKLIRLSNHKAILVTVISSALYGLIVAPMGIYLASVKNATLVYSFLGAVGFFLLIFVRLLWVNRRWNCSSIELETLPGVIGGRFEGVVSIPESIPDGTVMRIALRCQMTRSTRSSSDRREDLFDIATGMKRSGNGQSSSQTQTIYEDVCLFTIIRNSLGSAATVLPVSFLIPEKLPSSGKQPLLASDGLSHRTRINDYCDWQVQVRHEQTSDLREIVFEVPIFDLANSAISMP</sequence>
<dbReference type="KEGG" id="plm:Plim_1883"/>
<evidence type="ECO:0000313" key="2">
    <source>
        <dbReference type="EMBL" id="ADG67713.1"/>
    </source>
</evidence>
<gene>
    <name evidence="2" type="ordered locus">Plim_1883</name>
</gene>
<feature type="transmembrane region" description="Helical" evidence="1">
    <location>
        <begin position="140"/>
        <end position="160"/>
    </location>
</feature>
<feature type="transmembrane region" description="Helical" evidence="1">
    <location>
        <begin position="49"/>
        <end position="75"/>
    </location>
</feature>
<name>D5SYI5_PLAL2</name>
<accession>D5SYI5</accession>
<dbReference type="HOGENOM" id="CLU_836391_0_0_0"/>
<dbReference type="RefSeq" id="WP_013110144.1">
    <property type="nucleotide sequence ID" value="NC_014148.1"/>
</dbReference>